<reference evidence="1" key="1">
    <citation type="journal article" date="2021" name="PeerJ">
        <title>Extensive microbial diversity within the chicken gut microbiome revealed by metagenomics and culture.</title>
        <authorList>
            <person name="Gilroy R."/>
            <person name="Ravi A."/>
            <person name="Getino M."/>
            <person name="Pursley I."/>
            <person name="Horton D.L."/>
            <person name="Alikhan N.F."/>
            <person name="Baker D."/>
            <person name="Gharbi K."/>
            <person name="Hall N."/>
            <person name="Watson M."/>
            <person name="Adriaenssens E.M."/>
            <person name="Foster-Nyarko E."/>
            <person name="Jarju S."/>
            <person name="Secka A."/>
            <person name="Antonio M."/>
            <person name="Oren A."/>
            <person name="Chaudhuri R.R."/>
            <person name="La Ragione R."/>
            <person name="Hildebrand F."/>
            <person name="Pallen M.J."/>
        </authorList>
    </citation>
    <scope>NUCLEOTIDE SEQUENCE</scope>
    <source>
        <strain evidence="1">CHK188-4685</strain>
    </source>
</reference>
<protein>
    <submittedName>
        <fullName evidence="1">Uncharacterized protein</fullName>
    </submittedName>
</protein>
<dbReference type="Proteomes" id="UP000886804">
    <property type="component" value="Unassembled WGS sequence"/>
</dbReference>
<name>A0A9D2L7G6_9FIRM</name>
<reference evidence="1" key="2">
    <citation type="submission" date="2021-04" db="EMBL/GenBank/DDBJ databases">
        <authorList>
            <person name="Gilroy R."/>
        </authorList>
    </citation>
    <scope>NUCLEOTIDE SEQUENCE</scope>
    <source>
        <strain evidence="1">CHK188-4685</strain>
    </source>
</reference>
<gene>
    <name evidence="1" type="ORF">H9716_06090</name>
</gene>
<proteinExistence type="predicted"/>
<evidence type="ECO:0000313" key="2">
    <source>
        <dbReference type="Proteomes" id="UP000886804"/>
    </source>
</evidence>
<dbReference type="EMBL" id="DWYS01000071">
    <property type="protein sequence ID" value="HJB07423.1"/>
    <property type="molecule type" value="Genomic_DNA"/>
</dbReference>
<comment type="caution">
    <text evidence="1">The sequence shown here is derived from an EMBL/GenBank/DDBJ whole genome shotgun (WGS) entry which is preliminary data.</text>
</comment>
<dbReference type="AlphaFoldDB" id="A0A9D2L7G6"/>
<organism evidence="1 2">
    <name type="scientific">Candidatus Enterocloster faecavium</name>
    <dbReference type="NCBI Taxonomy" id="2838560"/>
    <lineage>
        <taxon>Bacteria</taxon>
        <taxon>Bacillati</taxon>
        <taxon>Bacillota</taxon>
        <taxon>Clostridia</taxon>
        <taxon>Lachnospirales</taxon>
        <taxon>Lachnospiraceae</taxon>
        <taxon>Enterocloster</taxon>
    </lineage>
</organism>
<sequence>MVKSQVTREMPAVELKEIQENLKKASYKEIRRFRDSFDPNDMGFSGRKEGV</sequence>
<evidence type="ECO:0000313" key="1">
    <source>
        <dbReference type="EMBL" id="HJB07423.1"/>
    </source>
</evidence>
<accession>A0A9D2L7G6</accession>